<keyword evidence="3 5" id="KW-0732">Signal</keyword>
<dbReference type="GO" id="GO:0030313">
    <property type="term" value="C:cell envelope"/>
    <property type="evidence" value="ECO:0007669"/>
    <property type="project" value="UniProtKB-SubCell"/>
</dbReference>
<dbReference type="AlphaFoldDB" id="A0A4Q2RGG7"/>
<reference evidence="7 8" key="2">
    <citation type="submission" date="2019-02" db="EMBL/GenBank/DDBJ databases">
        <title>'Lichenibacterium ramalinii' gen. nov. sp. nov., 'Lichenibacterium minor' gen. nov. sp. nov.</title>
        <authorList>
            <person name="Pankratov T."/>
        </authorList>
    </citation>
    <scope>NUCLEOTIDE SEQUENCE [LARGE SCALE GENOMIC DNA]</scope>
    <source>
        <strain evidence="7 8">RmlP001</strain>
    </source>
</reference>
<dbReference type="InterPro" id="IPR018313">
    <property type="entry name" value="SBP_3_CS"/>
</dbReference>
<gene>
    <name evidence="7" type="ORF">D3272_11840</name>
</gene>
<dbReference type="Pfam" id="PF00497">
    <property type="entry name" value="SBP_bac_3"/>
    <property type="match status" value="1"/>
</dbReference>
<dbReference type="Proteomes" id="UP000289411">
    <property type="component" value="Unassembled WGS sequence"/>
</dbReference>
<dbReference type="CDD" id="cd01004">
    <property type="entry name" value="PBP2_MidA_like"/>
    <property type="match status" value="1"/>
</dbReference>
<feature type="chain" id="PRO_5020295248" evidence="5">
    <location>
        <begin position="22"/>
        <end position="285"/>
    </location>
</feature>
<sequence length="285" mass="28953">MLARLAAVAAAALVTSGLASSGLVASGLAASAAEVPDAVRQAGTLHASVNAIYPPMEYKDAATGRLTGLDIDLGEALAKRLGLTVAWSDSAFEQLIPSLKTGRADLLISGLTDTPARRDTMDFVDYLRTGPQFYALAASPAKAAEDLCGLKVGTSRSTSFPAEIAAWSQAHCVAAGKPAIVVVPAESTVDARAQLKQGRIDAAVQGSETVPYAMSLEPGAFRALGAPFATGAQGIAFRKDEAALRDAVADALRGLMADGTYGTIVARYGLGGNAVGSVAVNGAHP</sequence>
<dbReference type="PROSITE" id="PS01039">
    <property type="entry name" value="SBP_BACTERIAL_3"/>
    <property type="match status" value="1"/>
</dbReference>
<evidence type="ECO:0000256" key="2">
    <source>
        <dbReference type="ARBA" id="ARBA00010333"/>
    </source>
</evidence>
<evidence type="ECO:0000259" key="6">
    <source>
        <dbReference type="SMART" id="SM00062"/>
    </source>
</evidence>
<dbReference type="Gene3D" id="3.40.190.10">
    <property type="entry name" value="Periplasmic binding protein-like II"/>
    <property type="match status" value="2"/>
</dbReference>
<dbReference type="SMART" id="SM00062">
    <property type="entry name" value="PBPb"/>
    <property type="match status" value="1"/>
</dbReference>
<comment type="subcellular location">
    <subcellularLocation>
        <location evidence="1">Cell envelope</location>
    </subcellularLocation>
</comment>
<evidence type="ECO:0000256" key="5">
    <source>
        <dbReference type="SAM" id="SignalP"/>
    </source>
</evidence>
<evidence type="ECO:0000313" key="8">
    <source>
        <dbReference type="Proteomes" id="UP000289411"/>
    </source>
</evidence>
<reference evidence="7 8" key="1">
    <citation type="submission" date="2018-09" db="EMBL/GenBank/DDBJ databases">
        <authorList>
            <person name="Grouzdev D.S."/>
            <person name="Krutkina M.S."/>
        </authorList>
    </citation>
    <scope>NUCLEOTIDE SEQUENCE [LARGE SCALE GENOMIC DNA]</scope>
    <source>
        <strain evidence="7 8">RmlP001</strain>
    </source>
</reference>
<feature type="signal peptide" evidence="5">
    <location>
        <begin position="1"/>
        <end position="21"/>
    </location>
</feature>
<evidence type="ECO:0000313" key="7">
    <source>
        <dbReference type="EMBL" id="RYB04793.1"/>
    </source>
</evidence>
<dbReference type="PANTHER" id="PTHR35936">
    <property type="entry name" value="MEMBRANE-BOUND LYTIC MUREIN TRANSGLYCOSYLASE F"/>
    <property type="match status" value="1"/>
</dbReference>
<evidence type="ECO:0000256" key="1">
    <source>
        <dbReference type="ARBA" id="ARBA00004196"/>
    </source>
</evidence>
<dbReference type="EMBL" id="QYBC01000009">
    <property type="protein sequence ID" value="RYB04793.1"/>
    <property type="molecule type" value="Genomic_DNA"/>
</dbReference>
<comment type="caution">
    <text evidence="7">The sequence shown here is derived from an EMBL/GenBank/DDBJ whole genome shotgun (WGS) entry which is preliminary data.</text>
</comment>
<comment type="similarity">
    <text evidence="2 4">Belongs to the bacterial solute-binding protein 3 family.</text>
</comment>
<dbReference type="InterPro" id="IPR001638">
    <property type="entry name" value="Solute-binding_3/MltF_N"/>
</dbReference>
<evidence type="ECO:0000256" key="3">
    <source>
        <dbReference type="ARBA" id="ARBA00022729"/>
    </source>
</evidence>
<dbReference type="OrthoDB" id="4577708at2"/>
<feature type="domain" description="Solute-binding protein family 3/N-terminal" evidence="6">
    <location>
        <begin position="44"/>
        <end position="272"/>
    </location>
</feature>
<evidence type="ECO:0000256" key="4">
    <source>
        <dbReference type="RuleBase" id="RU003744"/>
    </source>
</evidence>
<protein>
    <submittedName>
        <fullName evidence="7">ABC transporter substrate-binding protein</fullName>
    </submittedName>
</protein>
<accession>A0A4Q2RGG7</accession>
<keyword evidence="8" id="KW-1185">Reference proteome</keyword>
<proteinExistence type="inferred from homology"/>
<dbReference type="SUPFAM" id="SSF53850">
    <property type="entry name" value="Periplasmic binding protein-like II"/>
    <property type="match status" value="1"/>
</dbReference>
<organism evidence="7 8">
    <name type="scientific">Lichenibacterium ramalinae</name>
    <dbReference type="NCBI Taxonomy" id="2316527"/>
    <lineage>
        <taxon>Bacteria</taxon>
        <taxon>Pseudomonadati</taxon>
        <taxon>Pseudomonadota</taxon>
        <taxon>Alphaproteobacteria</taxon>
        <taxon>Hyphomicrobiales</taxon>
        <taxon>Lichenihabitantaceae</taxon>
        <taxon>Lichenibacterium</taxon>
    </lineage>
</organism>
<dbReference type="PANTHER" id="PTHR35936:SF17">
    <property type="entry name" value="ARGININE-BINDING EXTRACELLULAR PROTEIN ARTP"/>
    <property type="match status" value="1"/>
</dbReference>
<name>A0A4Q2RGG7_9HYPH</name>